<feature type="transmembrane region" description="Helical" evidence="1">
    <location>
        <begin position="204"/>
        <end position="223"/>
    </location>
</feature>
<dbReference type="InterPro" id="IPR037257">
    <property type="entry name" value="T2SS_E_N_sf"/>
</dbReference>
<keyword evidence="1" id="KW-0812">Transmembrane</keyword>
<keyword evidence="4" id="KW-1185">Reference proteome</keyword>
<feature type="transmembrane region" description="Helical" evidence="1">
    <location>
        <begin position="229"/>
        <end position="249"/>
    </location>
</feature>
<evidence type="ECO:0000259" key="2">
    <source>
        <dbReference type="Pfam" id="PF05157"/>
    </source>
</evidence>
<feature type="domain" description="Type II secretion system protein GspE N-terminal" evidence="2">
    <location>
        <begin position="84"/>
        <end position="162"/>
    </location>
</feature>
<protein>
    <submittedName>
        <fullName evidence="3">Type II secretion protein</fullName>
    </submittedName>
</protein>
<reference evidence="3" key="1">
    <citation type="journal article" date="2021" name="ISME J.">
        <title>Genomic evolution of the class Acidithiobacillia: deep-branching Proteobacteria living in extreme acidic conditions.</title>
        <authorList>
            <person name="Moya-Beltran A."/>
            <person name="Beard S."/>
            <person name="Rojas-Villalobos C."/>
            <person name="Issotta F."/>
            <person name="Gallardo Y."/>
            <person name="Ulloa R."/>
            <person name="Giaveno A."/>
            <person name="Degli Esposti M."/>
            <person name="Johnson D.B."/>
            <person name="Quatrini R."/>
        </authorList>
    </citation>
    <scope>NUCLEOTIDE SEQUENCE</scope>
    <source>
        <strain evidence="3">VAN18-1</strain>
    </source>
</reference>
<evidence type="ECO:0000313" key="3">
    <source>
        <dbReference type="EMBL" id="MBU2789354.1"/>
    </source>
</evidence>
<dbReference type="InterPro" id="IPR007831">
    <property type="entry name" value="T2SS_GspE_N"/>
</dbReference>
<name>A0AAE2YSB1_9PROT</name>
<proteinExistence type="predicted"/>
<comment type="caution">
    <text evidence="3">The sequence shown here is derived from an EMBL/GenBank/DDBJ whole genome shotgun (WGS) entry which is preliminary data.</text>
</comment>
<sequence length="410" mass="46059">MQTTVCRAAPGSESSTVSDDLRIYDALLDNGVLSAAELTEAKRQAAWRGIELERVLLRDFAVARCDLLSALAKRYGCACVQYDERLPVPTELFAGLDAKVLRMNVWFPLRRVDNTVIIAAADPSNEAMQEEVQRLIPAPRYEFRVALREDIRWYIQDYLHAEAPFLIGIERTGLAYWRNTMAHWRTKLAAHRTAHARARTSMKLLRWGLTLVAISSVVSHFPHSFLAPYHLPILLSGAVLAGFGLLDYLKVRRARMDLPCQRALIDITTQNIRFTERYHLPEAPMEAEDQSALAKLAAAIPNYCSVLRPVPASKERTHLARERNILAAQRTIAASHRTSYARARTGLSLIRTGVSFVGLGIAMHKLLNASAYSFTDYVLIGAGCLMFIDGLRWYLPARRLKYGIGRDSKP</sequence>
<gene>
    <name evidence="3" type="ORF">HFQ13_14285</name>
</gene>
<evidence type="ECO:0000256" key="1">
    <source>
        <dbReference type="SAM" id="Phobius"/>
    </source>
</evidence>
<dbReference type="EMBL" id="JAAXYO010000199">
    <property type="protein sequence ID" value="MBU2789354.1"/>
    <property type="molecule type" value="Genomic_DNA"/>
</dbReference>
<keyword evidence="1" id="KW-0472">Membrane</keyword>
<dbReference type="Pfam" id="PF05157">
    <property type="entry name" value="MshEN"/>
    <property type="match status" value="1"/>
</dbReference>
<dbReference type="SUPFAM" id="SSF160246">
    <property type="entry name" value="EspE N-terminal domain-like"/>
    <property type="match status" value="1"/>
</dbReference>
<feature type="transmembrane region" description="Helical" evidence="1">
    <location>
        <begin position="346"/>
        <end position="365"/>
    </location>
</feature>
<accession>A0AAE2YSB1</accession>
<dbReference type="AlphaFoldDB" id="A0AAE2YSB1"/>
<feature type="transmembrane region" description="Helical" evidence="1">
    <location>
        <begin position="377"/>
        <end position="395"/>
    </location>
</feature>
<dbReference type="Proteomes" id="UP001197378">
    <property type="component" value="Unassembled WGS sequence"/>
</dbReference>
<dbReference type="Gene3D" id="3.30.300.160">
    <property type="entry name" value="Type II secretion system, protein E, N-terminal domain"/>
    <property type="match status" value="1"/>
</dbReference>
<evidence type="ECO:0000313" key="4">
    <source>
        <dbReference type="Proteomes" id="UP001197378"/>
    </source>
</evidence>
<keyword evidence="1" id="KW-1133">Transmembrane helix</keyword>
<organism evidence="3 4">
    <name type="scientific">Igneacidithiobacillus copahuensis</name>
    <dbReference type="NCBI Taxonomy" id="2724909"/>
    <lineage>
        <taxon>Bacteria</taxon>
        <taxon>Pseudomonadati</taxon>
        <taxon>Pseudomonadota</taxon>
        <taxon>Acidithiobacillia</taxon>
        <taxon>Acidithiobacillales</taxon>
        <taxon>Acidithiobacillaceae</taxon>
        <taxon>Igneacidithiobacillus</taxon>
    </lineage>
</organism>